<feature type="compositionally biased region" description="Basic residues" evidence="1">
    <location>
        <begin position="114"/>
        <end position="125"/>
    </location>
</feature>
<dbReference type="AlphaFoldDB" id="A0A2R6NJW6"/>
<dbReference type="GO" id="GO:1990116">
    <property type="term" value="P:ribosome-associated ubiquitin-dependent protein catabolic process"/>
    <property type="evidence" value="ECO:0007669"/>
    <property type="project" value="TreeGrafter"/>
</dbReference>
<comment type="caution">
    <text evidence="2">The sequence shown here is derived from an EMBL/GenBank/DDBJ whole genome shotgun (WGS) entry which is preliminary data.</text>
</comment>
<feature type="region of interest" description="Disordered" evidence="1">
    <location>
        <begin position="193"/>
        <end position="222"/>
    </location>
</feature>
<dbReference type="OrthoDB" id="205993at2759"/>
<evidence type="ECO:0008006" key="4">
    <source>
        <dbReference type="Google" id="ProtNLM"/>
    </source>
</evidence>
<feature type="region of interest" description="Disordered" evidence="1">
    <location>
        <begin position="1"/>
        <end position="130"/>
    </location>
</feature>
<feature type="compositionally biased region" description="Acidic residues" evidence="1">
    <location>
        <begin position="29"/>
        <end position="38"/>
    </location>
</feature>
<evidence type="ECO:0000256" key="1">
    <source>
        <dbReference type="SAM" id="MobiDB-lite"/>
    </source>
</evidence>
<organism evidence="2 3">
    <name type="scientific">Hermanssonia centrifuga</name>
    <dbReference type="NCBI Taxonomy" id="98765"/>
    <lineage>
        <taxon>Eukaryota</taxon>
        <taxon>Fungi</taxon>
        <taxon>Dikarya</taxon>
        <taxon>Basidiomycota</taxon>
        <taxon>Agaricomycotina</taxon>
        <taxon>Agaricomycetes</taxon>
        <taxon>Polyporales</taxon>
        <taxon>Meruliaceae</taxon>
        <taxon>Hermanssonia</taxon>
    </lineage>
</organism>
<feature type="compositionally biased region" description="Basic and acidic residues" evidence="1">
    <location>
        <begin position="9"/>
        <end position="18"/>
    </location>
</feature>
<evidence type="ECO:0000313" key="3">
    <source>
        <dbReference type="Proteomes" id="UP000186601"/>
    </source>
</evidence>
<dbReference type="GO" id="GO:0072344">
    <property type="term" value="P:rescue of stalled ribosome"/>
    <property type="evidence" value="ECO:0007669"/>
    <property type="project" value="TreeGrafter"/>
</dbReference>
<dbReference type="Pfam" id="PF04910">
    <property type="entry name" value="Tcf25"/>
    <property type="match status" value="1"/>
</dbReference>
<feature type="compositionally biased region" description="Acidic residues" evidence="1">
    <location>
        <begin position="787"/>
        <end position="805"/>
    </location>
</feature>
<dbReference type="PANTHER" id="PTHR22684">
    <property type="entry name" value="NULP1-RELATED"/>
    <property type="match status" value="1"/>
</dbReference>
<feature type="region of interest" description="Disordered" evidence="1">
    <location>
        <begin position="729"/>
        <end position="762"/>
    </location>
</feature>
<dbReference type="EMBL" id="MLYV02001152">
    <property type="protein sequence ID" value="PSR72601.1"/>
    <property type="molecule type" value="Genomic_DNA"/>
</dbReference>
<proteinExistence type="predicted"/>
<name>A0A2R6NJW6_9APHY</name>
<gene>
    <name evidence="2" type="ORF">PHLCEN_2v11525</name>
</gene>
<reference evidence="2 3" key="1">
    <citation type="submission" date="2018-02" db="EMBL/GenBank/DDBJ databases">
        <title>Genome sequence of the basidiomycete white-rot fungus Phlebia centrifuga.</title>
        <authorList>
            <person name="Granchi Z."/>
            <person name="Peng M."/>
            <person name="de Vries R.P."/>
            <person name="Hilden K."/>
            <person name="Makela M.R."/>
            <person name="Grigoriev I."/>
            <person name="Riley R."/>
        </authorList>
    </citation>
    <scope>NUCLEOTIDE SEQUENCE [LARGE SCALE GENOMIC DNA]</scope>
    <source>
        <strain evidence="2 3">FBCC195</strain>
    </source>
</reference>
<feature type="compositionally biased region" description="Acidic residues" evidence="1">
    <location>
        <begin position="742"/>
        <end position="759"/>
    </location>
</feature>
<evidence type="ECO:0000313" key="2">
    <source>
        <dbReference type="EMBL" id="PSR72601.1"/>
    </source>
</evidence>
<feature type="region of interest" description="Disordered" evidence="1">
    <location>
        <begin position="781"/>
        <end position="805"/>
    </location>
</feature>
<sequence length="805" mass="89740">MPPRLNKRQLRELEELQHLEATGSPASEQVEEEEEEEPSDRGVTSGFAALVSAEGDDESEDDDSSRPSKTKKKKKKKKASATTPSIVPTPHASVQVMPTPHTPEVGSPSGISKKEKKALKKQKAKAAKDDTDDLDKALAELSLKYPELKRPAADASSIKASSTFFSLLSVSLPHLDSEAEMRKFFGSKVVSASKASGSGTSSGRRPAIAAKSNLTRPQNTWWPASHRQGLTMRGLTDEEMEERNQRHQWVGSMDEKVWTVEYSRKYKGMTKTFMQMVMSGDPEGLFQILRSFPYHADTLLQLSEVYHHREEHSTAADFIDRSLFTYERAFVGSLSFSTGSNRLDFDRVENRPFFLAIHRQVSDLHRRGCVRTAFEFARLLYSLDPSVDPHGALLHLDFLAIKAGMTQWLLDLWDVQCRFGENACKGRSHVRALPGWAYARALALFVQEEARDDEEHKLSTNALIEAVRAFPSVVPLLADKADISLSSEVRSHQAFRIHTDASTLRKQSDSILHLLSHLYAQRSFSLWKVKSRSIWFATTVNSTPLPSKSSMPFSPTPFSPSPSLFDTLYTAPSLASSVYRHVVVLESVTRAGRLFGFLPASVTSGKQLACDPLPPPTRVSEYDGEFFQGAEDPLAAHPRGRRENQRMLDRLVPDPVFRRQLQDFFEANPHFAQRFPGGIVEFAQIAGQMPEEILEDLMIEVAAGQGGRDMPGQMPGQDLFGDVQLGVAPPEEIPRQPQAIDHDDEGDLDGESEDDDEMNEVAPLPVRILRNVLNRFWGNNVATNAESSDDDDDPGEELRDEEGVD</sequence>
<feature type="compositionally biased region" description="Low complexity" evidence="1">
    <location>
        <begin position="193"/>
        <end position="203"/>
    </location>
</feature>
<dbReference type="InterPro" id="IPR006994">
    <property type="entry name" value="TCF25/Rqc1"/>
</dbReference>
<dbReference type="STRING" id="98765.A0A2R6NJW6"/>
<dbReference type="GO" id="GO:1990112">
    <property type="term" value="C:RQC complex"/>
    <property type="evidence" value="ECO:0007669"/>
    <property type="project" value="TreeGrafter"/>
</dbReference>
<protein>
    <recommendedName>
        <fullName evidence="4">Transcription factor 25</fullName>
    </recommendedName>
</protein>
<dbReference type="PANTHER" id="PTHR22684:SF0">
    <property type="entry name" value="RIBOSOME QUALITY CONTROL COMPLEX SUBUNIT TCF25"/>
    <property type="match status" value="1"/>
</dbReference>
<keyword evidence="3" id="KW-1185">Reference proteome</keyword>
<feature type="compositionally biased region" description="Basic residues" evidence="1">
    <location>
        <begin position="68"/>
        <end position="79"/>
    </location>
</feature>
<feature type="compositionally biased region" description="Polar residues" evidence="1">
    <location>
        <begin position="212"/>
        <end position="222"/>
    </location>
</feature>
<feature type="compositionally biased region" description="Acidic residues" evidence="1">
    <location>
        <begin position="54"/>
        <end position="63"/>
    </location>
</feature>
<dbReference type="Proteomes" id="UP000186601">
    <property type="component" value="Unassembled WGS sequence"/>
</dbReference>
<accession>A0A2R6NJW6</accession>